<dbReference type="STRING" id="137733.SAMN05421767_12732"/>
<sequence length="44" mass="5107">MDWRVVTFLVATFLSIGCFEDIVENKTIMSLQMEVFFSKISVKC</sequence>
<evidence type="ECO:0008006" key="3">
    <source>
        <dbReference type="Google" id="ProtNLM"/>
    </source>
</evidence>
<name>A0A1H9MJX1_9LACT</name>
<organism evidence="1 2">
    <name type="scientific">Granulicatella balaenopterae</name>
    <dbReference type="NCBI Taxonomy" id="137733"/>
    <lineage>
        <taxon>Bacteria</taxon>
        <taxon>Bacillati</taxon>
        <taxon>Bacillota</taxon>
        <taxon>Bacilli</taxon>
        <taxon>Lactobacillales</taxon>
        <taxon>Carnobacteriaceae</taxon>
        <taxon>Granulicatella</taxon>
    </lineage>
</organism>
<dbReference type="EMBL" id="FOGF01000027">
    <property type="protein sequence ID" value="SER23757.1"/>
    <property type="molecule type" value="Genomic_DNA"/>
</dbReference>
<accession>A0A1H9MJX1</accession>
<dbReference type="Proteomes" id="UP000198556">
    <property type="component" value="Unassembled WGS sequence"/>
</dbReference>
<dbReference type="AlphaFoldDB" id="A0A1H9MJX1"/>
<evidence type="ECO:0000313" key="1">
    <source>
        <dbReference type="EMBL" id="SER23757.1"/>
    </source>
</evidence>
<proteinExistence type="predicted"/>
<gene>
    <name evidence="1" type="ORF">SAMN05421767_12732</name>
</gene>
<keyword evidence="2" id="KW-1185">Reference proteome</keyword>
<reference evidence="1 2" key="1">
    <citation type="submission" date="2016-10" db="EMBL/GenBank/DDBJ databases">
        <authorList>
            <person name="de Groot N.N."/>
        </authorList>
    </citation>
    <scope>NUCLEOTIDE SEQUENCE [LARGE SCALE GENOMIC DNA]</scope>
    <source>
        <strain evidence="1 2">DSM 15827</strain>
    </source>
</reference>
<evidence type="ECO:0000313" key="2">
    <source>
        <dbReference type="Proteomes" id="UP000198556"/>
    </source>
</evidence>
<dbReference type="PROSITE" id="PS51257">
    <property type="entry name" value="PROKAR_LIPOPROTEIN"/>
    <property type="match status" value="1"/>
</dbReference>
<protein>
    <recommendedName>
        <fullName evidence="3">Lipoprotein</fullName>
    </recommendedName>
</protein>